<keyword evidence="2" id="KW-0732">Signal</keyword>
<protein>
    <submittedName>
        <fullName evidence="3">Uncharacterized protein</fullName>
    </submittedName>
</protein>
<proteinExistence type="predicted"/>
<organism evidence="3 4">
    <name type="scientific">Chlamydomonas incerta</name>
    <dbReference type="NCBI Taxonomy" id="51695"/>
    <lineage>
        <taxon>Eukaryota</taxon>
        <taxon>Viridiplantae</taxon>
        <taxon>Chlorophyta</taxon>
        <taxon>core chlorophytes</taxon>
        <taxon>Chlorophyceae</taxon>
        <taxon>CS clade</taxon>
        <taxon>Chlamydomonadales</taxon>
        <taxon>Chlamydomonadaceae</taxon>
        <taxon>Chlamydomonas</taxon>
    </lineage>
</organism>
<dbReference type="AlphaFoldDB" id="A0A835SVL1"/>
<feature type="chain" id="PRO_5032559466" evidence="2">
    <location>
        <begin position="24"/>
        <end position="372"/>
    </location>
</feature>
<dbReference type="Proteomes" id="UP000650467">
    <property type="component" value="Unassembled WGS sequence"/>
</dbReference>
<evidence type="ECO:0000256" key="2">
    <source>
        <dbReference type="SAM" id="SignalP"/>
    </source>
</evidence>
<evidence type="ECO:0000256" key="1">
    <source>
        <dbReference type="SAM" id="MobiDB-lite"/>
    </source>
</evidence>
<keyword evidence="4" id="KW-1185">Reference proteome</keyword>
<feature type="signal peptide" evidence="2">
    <location>
        <begin position="1"/>
        <end position="23"/>
    </location>
</feature>
<dbReference type="OrthoDB" id="10388322at2759"/>
<reference evidence="3" key="1">
    <citation type="journal article" date="2020" name="bioRxiv">
        <title>Comparative genomics of Chlamydomonas.</title>
        <authorList>
            <person name="Craig R.J."/>
            <person name="Hasan A.R."/>
            <person name="Ness R.W."/>
            <person name="Keightley P.D."/>
        </authorList>
    </citation>
    <scope>NUCLEOTIDE SEQUENCE</scope>
    <source>
        <strain evidence="3">SAG 7.73</strain>
    </source>
</reference>
<accession>A0A835SVL1</accession>
<gene>
    <name evidence="3" type="ORF">HXX76_012244</name>
</gene>
<evidence type="ECO:0000313" key="3">
    <source>
        <dbReference type="EMBL" id="KAG2427590.1"/>
    </source>
</evidence>
<name>A0A835SVL1_CHLIN</name>
<dbReference type="EMBL" id="JAEHOC010000039">
    <property type="protein sequence ID" value="KAG2427590.1"/>
    <property type="molecule type" value="Genomic_DNA"/>
</dbReference>
<sequence length="372" mass="38040">MTARRLYLAALLSMVVGAGIAVARNDIGLPLGDNDTHGRSLKGATPSAGPAADGKKTGQAVQCNNGNGKGNGKSEACDPAPPSPMPPCPASATNYLTTAGSTSEFPFLTTCGHRVSCSDSPLELVVRSASSYSLCVDVRLRSIARSDLGWCPTATCMGMLNGLAEVRLQPSASGAAAPTSATVNGAAVPITHPYSGSSTIIISLASLTAADIAAEHATVCLSTTAYPATNMQGFVVDLPYYMAGVGTQRDTSSPATGVYLTQYEVTLRYALVSADQACCTEECGAGFTVQREHCDVSSDPTANRCTTSSAYSTCVGSVANADCVNACTVGCRFNLASLSSFADKNPTGCCRCLTNSNGWCGCGKTVNYCCAA</sequence>
<feature type="region of interest" description="Disordered" evidence="1">
    <location>
        <begin position="32"/>
        <end position="85"/>
    </location>
</feature>
<evidence type="ECO:0000313" key="4">
    <source>
        <dbReference type="Proteomes" id="UP000650467"/>
    </source>
</evidence>
<comment type="caution">
    <text evidence="3">The sequence shown here is derived from an EMBL/GenBank/DDBJ whole genome shotgun (WGS) entry which is preliminary data.</text>
</comment>